<protein>
    <submittedName>
        <fullName evidence="1">Uncharacterized protein</fullName>
    </submittedName>
</protein>
<dbReference type="EMBL" id="CP003984">
    <property type="protein sequence ID" value="AII87808.1"/>
    <property type="molecule type" value="Genomic_DNA"/>
</dbReference>
<dbReference type="AlphaFoldDB" id="A0AAN0RKB4"/>
<proteinExistence type="predicted"/>
<sequence length="152" mass="16674">MKAKTRLASKAKPVAVKMAVECEKLAQEAGEKYRLALTNEDKFAALEAQSSYNQLAADWRATALRAEELSPQKFTGRNNGPNAQTLKRVQFINEVSSAIGPASHEAIASEAAGKNYAKKAKALWSGKSIDRESKILNFMRNNAKNLSLTFKD</sequence>
<gene>
    <name evidence="1" type="ORF">RCA23_c22850</name>
</gene>
<evidence type="ECO:0000313" key="2">
    <source>
        <dbReference type="Proteomes" id="UP000028680"/>
    </source>
</evidence>
<dbReference type="RefSeq" id="WP_044050470.1">
    <property type="nucleotide sequence ID" value="NZ_CP003984.1"/>
</dbReference>
<reference evidence="1 2" key="1">
    <citation type="journal article" date="2014" name="ISME J.">
        <title>Adaptation of an abundant Roseobacter RCA organism to pelagic systems revealed by genomic and transcriptomic analyses.</title>
        <authorList>
            <person name="Voget S."/>
            <person name="Wemheuer B."/>
            <person name="Brinkhoff T."/>
            <person name="Vollmers J."/>
            <person name="Dietrich S."/>
            <person name="Giebel H.A."/>
            <person name="Beardsley C."/>
            <person name="Sardemann C."/>
            <person name="Bakenhus I."/>
            <person name="Billerbeck S."/>
            <person name="Daniel R."/>
            <person name="Simon M."/>
        </authorList>
    </citation>
    <scope>NUCLEOTIDE SEQUENCE [LARGE SCALE GENOMIC DNA]</scope>
    <source>
        <strain evidence="1 2">RCA23</strain>
    </source>
</reference>
<organism evidence="1 2">
    <name type="scientific">Planktomarina temperata RCA23</name>
    <dbReference type="NCBI Taxonomy" id="666509"/>
    <lineage>
        <taxon>Bacteria</taxon>
        <taxon>Pseudomonadati</taxon>
        <taxon>Pseudomonadota</taxon>
        <taxon>Alphaproteobacteria</taxon>
        <taxon>Rhodobacterales</taxon>
        <taxon>Paracoccaceae</taxon>
        <taxon>Planktomarina</taxon>
    </lineage>
</organism>
<dbReference type="KEGG" id="ptp:RCA23_c22850"/>
<keyword evidence="2" id="KW-1185">Reference proteome</keyword>
<accession>A0AAN0RKB4</accession>
<dbReference type="Proteomes" id="UP000028680">
    <property type="component" value="Chromosome"/>
</dbReference>
<evidence type="ECO:0000313" key="1">
    <source>
        <dbReference type="EMBL" id="AII87808.1"/>
    </source>
</evidence>
<name>A0AAN0RKB4_9RHOB</name>